<sequence>MMIHESFCSSNNHNTNMVIIKHRPTVFTLLGHYQQNMYSLVWPVPHRSPEPWNS</sequence>
<dbReference type="EMBL" id="JAPFFK010000006">
    <property type="protein sequence ID" value="KAJ6761092.1"/>
    <property type="molecule type" value="Genomic_DNA"/>
</dbReference>
<organism evidence="1 2">
    <name type="scientific">Salix purpurea</name>
    <name type="common">Purple osier willow</name>
    <dbReference type="NCBI Taxonomy" id="77065"/>
    <lineage>
        <taxon>Eukaryota</taxon>
        <taxon>Viridiplantae</taxon>
        <taxon>Streptophyta</taxon>
        <taxon>Embryophyta</taxon>
        <taxon>Tracheophyta</taxon>
        <taxon>Spermatophyta</taxon>
        <taxon>Magnoliopsida</taxon>
        <taxon>eudicotyledons</taxon>
        <taxon>Gunneridae</taxon>
        <taxon>Pentapetalae</taxon>
        <taxon>rosids</taxon>
        <taxon>fabids</taxon>
        <taxon>Malpighiales</taxon>
        <taxon>Salicaceae</taxon>
        <taxon>Saliceae</taxon>
        <taxon>Salix</taxon>
    </lineage>
</organism>
<dbReference type="OrthoDB" id="4726at2759"/>
<proteinExistence type="predicted"/>
<evidence type="ECO:0000313" key="2">
    <source>
        <dbReference type="Proteomes" id="UP001151532"/>
    </source>
</evidence>
<feature type="non-terminal residue" evidence="1">
    <location>
        <position position="54"/>
    </location>
</feature>
<dbReference type="AlphaFoldDB" id="A0A9Q0W615"/>
<reference evidence="1" key="1">
    <citation type="submission" date="2022-11" db="EMBL/GenBank/DDBJ databases">
        <authorList>
            <person name="Hyden B.L."/>
            <person name="Feng K."/>
            <person name="Yates T."/>
            <person name="Jawdy S."/>
            <person name="Smart L.B."/>
            <person name="Muchero W."/>
        </authorList>
    </citation>
    <scope>NUCLEOTIDE SEQUENCE</scope>
    <source>
        <tissue evidence="1">Shoot tip</tissue>
    </source>
</reference>
<keyword evidence="2" id="KW-1185">Reference proteome</keyword>
<dbReference type="Proteomes" id="UP001151532">
    <property type="component" value="Chromosome 15Z"/>
</dbReference>
<evidence type="ECO:0000313" key="1">
    <source>
        <dbReference type="EMBL" id="KAJ6761092.1"/>
    </source>
</evidence>
<gene>
    <name evidence="1" type="ORF">OIU79_025847</name>
</gene>
<accession>A0A9Q0W615</accession>
<protein>
    <submittedName>
        <fullName evidence="1">Uncharacterized protein</fullName>
    </submittedName>
</protein>
<name>A0A9Q0W615_SALPP</name>
<comment type="caution">
    <text evidence="1">The sequence shown here is derived from an EMBL/GenBank/DDBJ whole genome shotgun (WGS) entry which is preliminary data.</text>
</comment>
<reference evidence="1" key="2">
    <citation type="journal article" date="2023" name="Int. J. Mol. Sci.">
        <title>De Novo Assembly and Annotation of 11 Diverse Shrub Willow (Salix) Genomes Reveals Novel Gene Organization in Sex-Linked Regions.</title>
        <authorList>
            <person name="Hyden B."/>
            <person name="Feng K."/>
            <person name="Yates T.B."/>
            <person name="Jawdy S."/>
            <person name="Cereghino C."/>
            <person name="Smart L.B."/>
            <person name="Muchero W."/>
        </authorList>
    </citation>
    <scope>NUCLEOTIDE SEQUENCE</scope>
    <source>
        <tissue evidence="1">Shoot tip</tissue>
    </source>
</reference>